<name>A0ABT9KGT9_9PAST</name>
<reference evidence="1 2" key="1">
    <citation type="submission" date="2022-12" db="EMBL/GenBank/DDBJ databases">
        <title>Genome sequence of Pasteurellaceae Bisgaard Taxon 45.</title>
        <authorList>
            <person name="Foggin C."/>
            <person name="Rosen L.E."/>
            <person name="Henton M."/>
            <person name="Buys A."/>
            <person name="Floyd T."/>
            <person name="Turner A.D."/>
            <person name="Tarbin J."/>
            <person name="Lloyd A.S."/>
            <person name="Chaitezvi C."/>
            <person name="Ellis R.J."/>
            <person name="Roberts H.C."/>
            <person name="Dastjerdi A."/>
            <person name="Nunez A."/>
            <person name="Van Vliet A.H."/>
            <person name="Steinbach F."/>
        </authorList>
    </citation>
    <scope>NUCLEOTIDE SEQUENCE [LARGE SCALE GENOMIC DNA]</scope>
    <source>
        <strain evidence="1 2">VF20HR</strain>
    </source>
</reference>
<keyword evidence="2" id="KW-1185">Reference proteome</keyword>
<dbReference type="EMBL" id="JAQAHH010000009">
    <property type="protein sequence ID" value="MDP9501070.1"/>
    <property type="molecule type" value="Genomic_DNA"/>
</dbReference>
<protein>
    <recommendedName>
        <fullName evidence="3">HD domain-containing protein</fullName>
    </recommendedName>
</protein>
<evidence type="ECO:0008006" key="3">
    <source>
        <dbReference type="Google" id="ProtNLM"/>
    </source>
</evidence>
<sequence length="63" mass="7282">MTNLLFPSCRVAFAALIHDLGKFTQRAKLPISQDQLNSHKQLYSPFNQEKGFHSYNPVQENYV</sequence>
<organism evidence="1 2">
    <name type="scientific">Bisgaard Taxon 45</name>
    <dbReference type="NCBI Taxonomy" id="304289"/>
    <lineage>
        <taxon>Bacteria</taxon>
        <taxon>Pseudomonadati</taxon>
        <taxon>Pseudomonadota</taxon>
        <taxon>Gammaproteobacteria</taxon>
        <taxon>Pasteurellales</taxon>
        <taxon>Pasteurellaceae</taxon>
    </lineage>
</organism>
<evidence type="ECO:0000313" key="2">
    <source>
        <dbReference type="Proteomes" id="UP001224083"/>
    </source>
</evidence>
<comment type="caution">
    <text evidence="1">The sequence shown here is derived from an EMBL/GenBank/DDBJ whole genome shotgun (WGS) entry which is preliminary data.</text>
</comment>
<dbReference type="Proteomes" id="UP001224083">
    <property type="component" value="Unassembled WGS sequence"/>
</dbReference>
<accession>A0ABT9KGT9</accession>
<gene>
    <name evidence="1" type="ORF">O7M46_08870</name>
</gene>
<proteinExistence type="predicted"/>
<evidence type="ECO:0000313" key="1">
    <source>
        <dbReference type="EMBL" id="MDP9501070.1"/>
    </source>
</evidence>